<dbReference type="InterPro" id="IPR021838">
    <property type="entry name" value="DUF3431"/>
</dbReference>
<dbReference type="AlphaFoldDB" id="A0A3A2ZUC6"/>
<protein>
    <submittedName>
        <fullName evidence="1">Uncharacterized protein</fullName>
    </submittedName>
</protein>
<gene>
    <name evidence="1" type="ORF">PHISCL_04790</name>
</gene>
<reference evidence="2" key="1">
    <citation type="submission" date="2017-02" db="EMBL/GenBank/DDBJ databases">
        <authorList>
            <person name="Tafer H."/>
            <person name="Lopandic K."/>
        </authorList>
    </citation>
    <scope>NUCLEOTIDE SEQUENCE [LARGE SCALE GENOMIC DNA]</scope>
    <source>
        <strain evidence="2">CBS 366.77</strain>
    </source>
</reference>
<dbReference type="Proteomes" id="UP000266188">
    <property type="component" value="Unassembled WGS sequence"/>
</dbReference>
<dbReference type="EMBL" id="MVGC01000146">
    <property type="protein sequence ID" value="RJE22894.1"/>
    <property type="molecule type" value="Genomic_DNA"/>
</dbReference>
<dbReference type="PANTHER" id="PTHR37490:SF3">
    <property type="entry name" value="DUF3431 DOMAIN CONTAINING PROTEIN"/>
    <property type="match status" value="1"/>
</dbReference>
<comment type="caution">
    <text evidence="1">The sequence shown here is derived from an EMBL/GenBank/DDBJ whole genome shotgun (WGS) entry which is preliminary data.</text>
</comment>
<dbReference type="OrthoDB" id="426718at2759"/>
<proteinExistence type="predicted"/>
<organism evidence="1 2">
    <name type="scientific">Aspergillus sclerotialis</name>
    <dbReference type="NCBI Taxonomy" id="2070753"/>
    <lineage>
        <taxon>Eukaryota</taxon>
        <taxon>Fungi</taxon>
        <taxon>Dikarya</taxon>
        <taxon>Ascomycota</taxon>
        <taxon>Pezizomycotina</taxon>
        <taxon>Eurotiomycetes</taxon>
        <taxon>Eurotiomycetidae</taxon>
        <taxon>Eurotiales</taxon>
        <taxon>Aspergillaceae</taxon>
        <taxon>Aspergillus</taxon>
        <taxon>Aspergillus subgen. Polypaecilum</taxon>
    </lineage>
</organism>
<sequence length="147" mass="17376">MHSQRFQWHNDDPDYDGLPLLRSFQFPYLRQQGYVNMRCVWAVGCPNEISLFDDEAVEERGNGITMKSAFKQSFQQLLPDHEIPPTIGVSCCAQFAVTRERIQSRPIEDYVRMREWLLNTPLEDDLTGRIFEYSWHSKTSFRVIMPR</sequence>
<accession>A0A3A2ZUC6</accession>
<dbReference type="Pfam" id="PF11913">
    <property type="entry name" value="DUF3431"/>
    <property type="match status" value="1"/>
</dbReference>
<name>A0A3A2ZUC6_9EURO</name>
<evidence type="ECO:0000313" key="2">
    <source>
        <dbReference type="Proteomes" id="UP000266188"/>
    </source>
</evidence>
<dbReference type="PANTHER" id="PTHR37490">
    <property type="entry name" value="EXPRESSED PROTEIN"/>
    <property type="match status" value="1"/>
</dbReference>
<evidence type="ECO:0000313" key="1">
    <source>
        <dbReference type="EMBL" id="RJE22894.1"/>
    </source>
</evidence>
<keyword evidence="2" id="KW-1185">Reference proteome</keyword>